<dbReference type="InterPro" id="IPR035328">
    <property type="entry name" value="DUF3048_C"/>
</dbReference>
<name>A0A0P6YCZ1_9CHLR</name>
<protein>
    <recommendedName>
        <fullName evidence="8">DUF3048 domain-containing protein</fullName>
    </recommendedName>
</protein>
<evidence type="ECO:0000313" key="6">
    <source>
        <dbReference type="EMBL" id="KPL79884.1"/>
    </source>
</evidence>
<reference evidence="6 7" key="1">
    <citation type="submission" date="2015-07" db="EMBL/GenBank/DDBJ databases">
        <title>Genome sequence of Levilinea saccharolytica DSM 16555.</title>
        <authorList>
            <person name="Hemp J."/>
            <person name="Ward L.M."/>
            <person name="Pace L.A."/>
            <person name="Fischer W.W."/>
        </authorList>
    </citation>
    <scope>NUCLEOTIDE SEQUENCE [LARGE SCALE GENOMIC DNA]</scope>
    <source>
        <strain evidence="6 7">KIBI-1</strain>
    </source>
</reference>
<evidence type="ECO:0000256" key="2">
    <source>
        <dbReference type="SAM" id="SignalP"/>
    </source>
</evidence>
<feature type="region of interest" description="Disordered" evidence="1">
    <location>
        <begin position="30"/>
        <end position="67"/>
    </location>
</feature>
<dbReference type="AlphaFoldDB" id="A0A0P6YCZ1"/>
<keyword evidence="7" id="KW-1185">Reference proteome</keyword>
<dbReference type="Gene3D" id="3.50.90.10">
    <property type="entry name" value="YerB-like"/>
    <property type="match status" value="1"/>
</dbReference>
<dbReference type="InterPro" id="IPR021416">
    <property type="entry name" value="DUF3048_N"/>
</dbReference>
<dbReference type="RefSeq" id="WP_075071193.1">
    <property type="nucleotide sequence ID" value="NZ_LGCM01000045.1"/>
</dbReference>
<feature type="domain" description="DUF3048" evidence="4">
    <location>
        <begin position="239"/>
        <end position="359"/>
    </location>
</feature>
<keyword evidence="2" id="KW-0732">Signal</keyword>
<evidence type="ECO:0000259" key="4">
    <source>
        <dbReference type="Pfam" id="PF17479"/>
    </source>
</evidence>
<sequence>MNPLQTFAKTMLAAALLLGACAPAPAALAPTAAPGQPAAPAANPALPSPTLGPTAAPSPSGPALNPLTGLPPAAPELLLRRPVLVKVQNVPREDRPQWGLSQADLVFEYYIEYGDTRFAALFYGQQPTAVGPIRSARHIDIPLVQMYKSFLIFGGAYDELFDLLLESDFQERLIREGPNTAPALFRYDPTGRNSLLVNLSLLPEVYQRYGMDDSPQELNGMVFSAAPPAGGEKAERVFVRFSGGMYNRWDYDPASGRYLRFADAQDDLNRDKPVYTAAVDRANGQPIGAENVVVLWVPYERVKAGAEVYQAELLGSGPADLARDGQLFRVRWQRDAAEDVLRLVDESGQPVPMKPGQTWFSLLEDDSAVRQEGADWVFTFQPVP</sequence>
<dbReference type="Proteomes" id="UP000050501">
    <property type="component" value="Unassembled WGS sequence"/>
</dbReference>
<evidence type="ECO:0000256" key="1">
    <source>
        <dbReference type="SAM" id="MobiDB-lite"/>
    </source>
</evidence>
<organism evidence="6 7">
    <name type="scientific">Levilinea saccharolytica</name>
    <dbReference type="NCBI Taxonomy" id="229921"/>
    <lineage>
        <taxon>Bacteria</taxon>
        <taxon>Bacillati</taxon>
        <taxon>Chloroflexota</taxon>
        <taxon>Anaerolineae</taxon>
        <taxon>Anaerolineales</taxon>
        <taxon>Anaerolineaceae</taxon>
        <taxon>Levilinea</taxon>
    </lineage>
</organism>
<feature type="domain" description="DUF3048" evidence="3">
    <location>
        <begin position="67"/>
        <end position="171"/>
    </location>
</feature>
<evidence type="ECO:0000259" key="3">
    <source>
        <dbReference type="Pfam" id="PF11258"/>
    </source>
</evidence>
<evidence type="ECO:0000313" key="5">
    <source>
        <dbReference type="EMBL" id="KPL79834.1"/>
    </source>
</evidence>
<feature type="chain" id="PRO_5007424767" description="DUF3048 domain-containing protein" evidence="2">
    <location>
        <begin position="27"/>
        <end position="384"/>
    </location>
</feature>
<evidence type="ECO:0008006" key="8">
    <source>
        <dbReference type="Google" id="ProtNLM"/>
    </source>
</evidence>
<dbReference type="STRING" id="229921.ADN01_12840"/>
<proteinExistence type="predicted"/>
<feature type="signal peptide" evidence="2">
    <location>
        <begin position="1"/>
        <end position="26"/>
    </location>
</feature>
<evidence type="ECO:0000313" key="7">
    <source>
        <dbReference type="Proteomes" id="UP000050501"/>
    </source>
</evidence>
<comment type="caution">
    <text evidence="6">The sequence shown here is derived from an EMBL/GenBank/DDBJ whole genome shotgun (WGS) entry which is preliminary data.</text>
</comment>
<dbReference type="Pfam" id="PF11258">
    <property type="entry name" value="DUF3048"/>
    <property type="match status" value="1"/>
</dbReference>
<dbReference type="EMBL" id="LGCM01000045">
    <property type="protein sequence ID" value="KPL79884.1"/>
    <property type="molecule type" value="Genomic_DNA"/>
</dbReference>
<dbReference type="InterPro" id="IPR023158">
    <property type="entry name" value="YerB-like_sf"/>
</dbReference>
<dbReference type="Pfam" id="PF17479">
    <property type="entry name" value="DUF3048_C"/>
    <property type="match status" value="1"/>
</dbReference>
<accession>A0A0P6YCZ1</accession>
<gene>
    <name evidence="5" type="ORF">ADN01_12840</name>
    <name evidence="6" type="ORF">ADN01_13235</name>
</gene>
<dbReference type="EMBL" id="LGCM01000045">
    <property type="protein sequence ID" value="KPL79834.1"/>
    <property type="molecule type" value="Genomic_DNA"/>
</dbReference>
<dbReference type="SUPFAM" id="SSF159774">
    <property type="entry name" value="YerB-like"/>
    <property type="match status" value="1"/>
</dbReference>